<accession>A0ABN3K611</accession>
<comment type="cofactor">
    <cofactor evidence="1">
        <name>FAD</name>
        <dbReference type="ChEBI" id="CHEBI:57692"/>
    </cofactor>
</comment>
<evidence type="ECO:0000313" key="9">
    <source>
        <dbReference type="Proteomes" id="UP001501231"/>
    </source>
</evidence>
<dbReference type="InterPro" id="IPR009075">
    <property type="entry name" value="AcylCo_DH/oxidase_C"/>
</dbReference>
<dbReference type="Proteomes" id="UP001501231">
    <property type="component" value="Unassembled WGS sequence"/>
</dbReference>
<dbReference type="Gene3D" id="1.10.540.10">
    <property type="entry name" value="Acyl-CoA dehydrogenase/oxidase, N-terminal domain"/>
    <property type="match status" value="1"/>
</dbReference>
<evidence type="ECO:0000256" key="2">
    <source>
        <dbReference type="ARBA" id="ARBA00009347"/>
    </source>
</evidence>
<dbReference type="SUPFAM" id="SSF56645">
    <property type="entry name" value="Acyl-CoA dehydrogenase NM domain-like"/>
    <property type="match status" value="1"/>
</dbReference>
<dbReference type="PANTHER" id="PTHR43884:SF20">
    <property type="entry name" value="ACYL-COA DEHYDROGENASE FADE28"/>
    <property type="match status" value="1"/>
</dbReference>
<evidence type="ECO:0000256" key="1">
    <source>
        <dbReference type="ARBA" id="ARBA00001974"/>
    </source>
</evidence>
<dbReference type="PANTHER" id="PTHR43884">
    <property type="entry name" value="ACYL-COA DEHYDROGENASE"/>
    <property type="match status" value="1"/>
</dbReference>
<dbReference type="InterPro" id="IPR009100">
    <property type="entry name" value="AcylCoA_DH/oxidase_NM_dom_sf"/>
</dbReference>
<gene>
    <name evidence="8" type="ORF">GCM10010191_76360</name>
</gene>
<evidence type="ECO:0000256" key="3">
    <source>
        <dbReference type="ARBA" id="ARBA00022630"/>
    </source>
</evidence>
<keyword evidence="5" id="KW-0560">Oxidoreductase</keyword>
<dbReference type="InterPro" id="IPR036250">
    <property type="entry name" value="AcylCo_DH-like_C"/>
</dbReference>
<name>A0ABN3K611_9ACTN</name>
<sequence>MRFSFTADQRLLAETVREVLAKTCPPEAVRAAAAAGPGSAARPGPAWRALSDVGLLGAHVPEEHGGLGLTPVDTVLAYEETGRFAVPGPLVETAVAAPPVLRGDTGRTEAIAAGALIVSARPADSPYLPDADLAGLLIVAGPGGEVAIAEPDAGTSLTPHASVDQTRRLFTADLPETGRDQAAAEAFDRAALATAAQLLGLGRRLCGDAVAYAGQRRQFGKAIGTFQAVKHQLADVAVGLEFAAPLVYKAAYALAHGAATAPREVSAAKNAASEAAHRAARTALQVHGAIGYTDELDLQLWLNRVWALRSAWGDDGLHRARLRQALLAPQRSRIARLP</sequence>
<protein>
    <submittedName>
        <fullName evidence="8">Acyl-CoA dehydrogenase</fullName>
    </submittedName>
</protein>
<keyword evidence="4" id="KW-0274">FAD</keyword>
<feature type="domain" description="Acyl-CoA dehydrogenase/oxidase C-terminal" evidence="6">
    <location>
        <begin position="182"/>
        <end position="326"/>
    </location>
</feature>
<dbReference type="InterPro" id="IPR037069">
    <property type="entry name" value="AcylCoA_DH/ox_N_sf"/>
</dbReference>
<keyword evidence="3" id="KW-0285">Flavoprotein</keyword>
<organism evidence="8 9">
    <name type="scientific">Actinomadura vinacea</name>
    <dbReference type="NCBI Taxonomy" id="115336"/>
    <lineage>
        <taxon>Bacteria</taxon>
        <taxon>Bacillati</taxon>
        <taxon>Actinomycetota</taxon>
        <taxon>Actinomycetes</taxon>
        <taxon>Streptosporangiales</taxon>
        <taxon>Thermomonosporaceae</taxon>
        <taxon>Actinomadura</taxon>
    </lineage>
</organism>
<keyword evidence="9" id="KW-1185">Reference proteome</keyword>
<dbReference type="InterPro" id="IPR013786">
    <property type="entry name" value="AcylCoA_DH/ox_N"/>
</dbReference>
<evidence type="ECO:0000256" key="4">
    <source>
        <dbReference type="ARBA" id="ARBA00022827"/>
    </source>
</evidence>
<evidence type="ECO:0000259" key="7">
    <source>
        <dbReference type="Pfam" id="PF02771"/>
    </source>
</evidence>
<dbReference type="EMBL" id="BAAARW010000034">
    <property type="protein sequence ID" value="GAA2447775.1"/>
    <property type="molecule type" value="Genomic_DNA"/>
</dbReference>
<evidence type="ECO:0000256" key="5">
    <source>
        <dbReference type="ARBA" id="ARBA00023002"/>
    </source>
</evidence>
<comment type="caution">
    <text evidence="8">The sequence shown here is derived from an EMBL/GenBank/DDBJ whole genome shotgun (WGS) entry which is preliminary data.</text>
</comment>
<evidence type="ECO:0000259" key="6">
    <source>
        <dbReference type="Pfam" id="PF00441"/>
    </source>
</evidence>
<proteinExistence type="inferred from homology"/>
<dbReference type="Pfam" id="PF00441">
    <property type="entry name" value="Acyl-CoA_dh_1"/>
    <property type="match status" value="1"/>
</dbReference>
<dbReference type="SUPFAM" id="SSF47203">
    <property type="entry name" value="Acyl-CoA dehydrogenase C-terminal domain-like"/>
    <property type="match status" value="1"/>
</dbReference>
<dbReference type="Pfam" id="PF02771">
    <property type="entry name" value="Acyl-CoA_dh_N"/>
    <property type="match status" value="1"/>
</dbReference>
<dbReference type="RefSeq" id="WP_344595813.1">
    <property type="nucleotide sequence ID" value="NZ_BAAARW010000034.1"/>
</dbReference>
<comment type="similarity">
    <text evidence="2">Belongs to the acyl-CoA dehydrogenase family.</text>
</comment>
<evidence type="ECO:0000313" key="8">
    <source>
        <dbReference type="EMBL" id="GAA2447775.1"/>
    </source>
</evidence>
<dbReference type="Gene3D" id="1.20.140.10">
    <property type="entry name" value="Butyryl-CoA Dehydrogenase, subunit A, domain 3"/>
    <property type="match status" value="1"/>
</dbReference>
<feature type="domain" description="Acyl-CoA dehydrogenase/oxidase N-terminal" evidence="7">
    <location>
        <begin position="6"/>
        <end position="102"/>
    </location>
</feature>
<reference evidence="8 9" key="1">
    <citation type="journal article" date="2019" name="Int. J. Syst. Evol. Microbiol.">
        <title>The Global Catalogue of Microorganisms (GCM) 10K type strain sequencing project: providing services to taxonomists for standard genome sequencing and annotation.</title>
        <authorList>
            <consortium name="The Broad Institute Genomics Platform"/>
            <consortium name="The Broad Institute Genome Sequencing Center for Infectious Disease"/>
            <person name="Wu L."/>
            <person name="Ma J."/>
        </authorList>
    </citation>
    <scope>NUCLEOTIDE SEQUENCE [LARGE SCALE GENOMIC DNA]</scope>
    <source>
        <strain evidence="8 9">JCM 3325</strain>
    </source>
</reference>